<protein>
    <submittedName>
        <fullName evidence="3">Uncharacterized protein LOC117533024</fullName>
    </submittedName>
</protein>
<evidence type="ECO:0000256" key="1">
    <source>
        <dbReference type="SAM" id="MobiDB-lite"/>
    </source>
</evidence>
<gene>
    <name evidence="3" type="primary">LOC117533024</name>
</gene>
<accession>A0A6P8SPE5</accession>
<dbReference type="InParanoid" id="A0A6P8SPE5"/>
<reference evidence="3" key="1">
    <citation type="submission" date="2025-08" db="UniProtKB">
        <authorList>
            <consortium name="RefSeq"/>
        </authorList>
    </citation>
    <scope>IDENTIFICATION</scope>
</reference>
<evidence type="ECO:0000313" key="3">
    <source>
        <dbReference type="RefSeq" id="XP_034052553.1"/>
    </source>
</evidence>
<name>A0A6P8SPE5_GYMAC</name>
<dbReference type="OrthoDB" id="8885329at2759"/>
<evidence type="ECO:0000313" key="2">
    <source>
        <dbReference type="Proteomes" id="UP000515161"/>
    </source>
</evidence>
<feature type="region of interest" description="Disordered" evidence="1">
    <location>
        <begin position="435"/>
        <end position="454"/>
    </location>
</feature>
<keyword evidence="2" id="KW-1185">Reference proteome</keyword>
<sequence length="454" mass="50551">MTYVTGKMDEDNVLTDSFSFGFGRGKPISGYPFIPVRGTANVDSPAFCSTRLPGHVASPQSVEDSHSSLPDTNDAALNNLITHIAQQVGQTIRDQLRGECEERGVGATPAQSGVGQLPSDHTYLNLTGANLVLQSDVREPPVFRGDGSDKNTVCEWEELMGVYFRKRATPLREQHIEIMSKLMGKAKDIVRITLRSCPSMKPQDNPQLIYDILRQHFSDVTYSCMPMADFYSTVPVAGESPVEYWLRLNKAVDAAEEGLKRLGRKMEDSCQEVAMMFVKYCPDPTLAAVFKFKAPDKWTASEIQEHIDRYHTEMKEQVLSKSKRVKPVTVHVQVSAPDVSEIVCHPREPSMQGEDSTASKPSCNDDCMKMLVSLFDRALSQNNQVTHKPLPSDPFQPKACRVCQSLDHSTLAHCRQKRLCLVCCEPNHIKKNCPNRQAGRGSPAFPPQNSQPLN</sequence>
<dbReference type="RefSeq" id="XP_034052553.1">
    <property type="nucleotide sequence ID" value="XM_034196662.1"/>
</dbReference>
<proteinExistence type="predicted"/>
<dbReference type="GeneID" id="117533024"/>
<dbReference type="AlphaFoldDB" id="A0A6P8SPE5"/>
<dbReference type="KEGG" id="gacu:117533024"/>
<organism evidence="2 3">
    <name type="scientific">Gymnodraco acuticeps</name>
    <name type="common">Antarctic dragonfish</name>
    <dbReference type="NCBI Taxonomy" id="8218"/>
    <lineage>
        <taxon>Eukaryota</taxon>
        <taxon>Metazoa</taxon>
        <taxon>Chordata</taxon>
        <taxon>Craniata</taxon>
        <taxon>Vertebrata</taxon>
        <taxon>Euteleostomi</taxon>
        <taxon>Actinopterygii</taxon>
        <taxon>Neopterygii</taxon>
        <taxon>Teleostei</taxon>
        <taxon>Neoteleostei</taxon>
        <taxon>Acanthomorphata</taxon>
        <taxon>Eupercaria</taxon>
        <taxon>Perciformes</taxon>
        <taxon>Notothenioidei</taxon>
        <taxon>Bathydraconidae</taxon>
        <taxon>Gymnodraco</taxon>
    </lineage>
</organism>
<dbReference type="Proteomes" id="UP000515161">
    <property type="component" value="Unplaced"/>
</dbReference>